<evidence type="ECO:0008006" key="4">
    <source>
        <dbReference type="Google" id="ProtNLM"/>
    </source>
</evidence>
<feature type="region of interest" description="Disordered" evidence="1">
    <location>
        <begin position="1"/>
        <end position="97"/>
    </location>
</feature>
<feature type="compositionally biased region" description="Basic and acidic residues" evidence="1">
    <location>
        <begin position="81"/>
        <end position="97"/>
    </location>
</feature>
<dbReference type="AlphaFoldDB" id="A0A0E0FBW3"/>
<protein>
    <recommendedName>
        <fullName evidence="4">DUF834 domain-containing protein</fullName>
    </recommendedName>
</protein>
<proteinExistence type="predicted"/>
<dbReference type="HOGENOM" id="CLU_183305_0_0_1"/>
<feature type="compositionally biased region" description="Basic and acidic residues" evidence="1">
    <location>
        <begin position="30"/>
        <end position="43"/>
    </location>
</feature>
<reference evidence="2" key="2">
    <citation type="submission" date="2018-05" db="EMBL/GenBank/DDBJ databases">
        <title>OmerRS3 (Oryza meridionalis Reference Sequence Version 3).</title>
        <authorList>
            <person name="Zhang J."/>
            <person name="Kudrna D."/>
            <person name="Lee S."/>
            <person name="Talag J."/>
            <person name="Welchert J."/>
            <person name="Wing R.A."/>
        </authorList>
    </citation>
    <scope>NUCLEOTIDE SEQUENCE [LARGE SCALE GENOMIC DNA]</scope>
    <source>
        <strain evidence="2">cv. OR44</strain>
    </source>
</reference>
<organism evidence="2">
    <name type="scientific">Oryza meridionalis</name>
    <dbReference type="NCBI Taxonomy" id="40149"/>
    <lineage>
        <taxon>Eukaryota</taxon>
        <taxon>Viridiplantae</taxon>
        <taxon>Streptophyta</taxon>
        <taxon>Embryophyta</taxon>
        <taxon>Tracheophyta</taxon>
        <taxon>Spermatophyta</taxon>
        <taxon>Magnoliopsida</taxon>
        <taxon>Liliopsida</taxon>
        <taxon>Poales</taxon>
        <taxon>Poaceae</taxon>
        <taxon>BOP clade</taxon>
        <taxon>Oryzoideae</taxon>
        <taxon>Oryzeae</taxon>
        <taxon>Oryzinae</taxon>
        <taxon>Oryza</taxon>
    </lineage>
</organism>
<accession>A0A0E0FBW3</accession>
<evidence type="ECO:0000256" key="1">
    <source>
        <dbReference type="SAM" id="MobiDB-lite"/>
    </source>
</evidence>
<dbReference type="Gramene" id="OMERI12G07650.1">
    <property type="protein sequence ID" value="OMERI12G07650.1"/>
    <property type="gene ID" value="OMERI12G07650"/>
</dbReference>
<sequence>MASAEGSGACGTEGRREERSSSPASTAAGAKDEGGGDDRRQRTAEAAARPGATREGKGKRGEECLTVSWPAGGKTTANGDGGRREDDGDGRTGSRRT</sequence>
<dbReference type="EnsemblPlants" id="OMERI12G07650.1">
    <property type="protein sequence ID" value="OMERI12G07650.1"/>
    <property type="gene ID" value="OMERI12G07650"/>
</dbReference>
<reference evidence="2" key="1">
    <citation type="submission" date="2015-04" db="UniProtKB">
        <authorList>
            <consortium name="EnsemblPlants"/>
        </authorList>
    </citation>
    <scope>IDENTIFICATION</scope>
</reference>
<evidence type="ECO:0000313" key="3">
    <source>
        <dbReference type="Proteomes" id="UP000008021"/>
    </source>
</evidence>
<feature type="compositionally biased region" description="Basic and acidic residues" evidence="1">
    <location>
        <begin position="52"/>
        <end position="63"/>
    </location>
</feature>
<dbReference type="Proteomes" id="UP000008021">
    <property type="component" value="Chromosome 12"/>
</dbReference>
<evidence type="ECO:0000313" key="2">
    <source>
        <dbReference type="EnsemblPlants" id="OMERI12G07650.1"/>
    </source>
</evidence>
<name>A0A0E0FBW3_9ORYZ</name>
<keyword evidence="3" id="KW-1185">Reference proteome</keyword>